<proteinExistence type="predicted"/>
<name>A0ABW3YFY5_9ACTN</name>
<dbReference type="Proteomes" id="UP001597260">
    <property type="component" value="Unassembled WGS sequence"/>
</dbReference>
<feature type="region of interest" description="Disordered" evidence="1">
    <location>
        <begin position="1"/>
        <end position="24"/>
    </location>
</feature>
<feature type="compositionally biased region" description="Polar residues" evidence="1">
    <location>
        <begin position="1"/>
        <end position="13"/>
    </location>
</feature>
<dbReference type="RefSeq" id="WP_377572525.1">
    <property type="nucleotide sequence ID" value="NZ_JBHTMP010000031.1"/>
</dbReference>
<comment type="caution">
    <text evidence="2">The sequence shown here is derived from an EMBL/GenBank/DDBJ whole genome shotgun (WGS) entry which is preliminary data.</text>
</comment>
<evidence type="ECO:0000256" key="1">
    <source>
        <dbReference type="SAM" id="MobiDB-lite"/>
    </source>
</evidence>
<sequence length="90" mass="9390">MIASSGTLDSLTSEAPRRPPVAVADLPAHLTRTVAAAAARPPVVYRTRPDSPANCFDAGTPGQTRAPPARRGCPIASVVSRDMTNRPEAQ</sequence>
<feature type="region of interest" description="Disordered" evidence="1">
    <location>
        <begin position="43"/>
        <end position="90"/>
    </location>
</feature>
<dbReference type="EMBL" id="JBHTMP010000031">
    <property type="protein sequence ID" value="MFD1323373.1"/>
    <property type="molecule type" value="Genomic_DNA"/>
</dbReference>
<protein>
    <submittedName>
        <fullName evidence="2">Uncharacterized protein</fullName>
    </submittedName>
</protein>
<keyword evidence="3" id="KW-1185">Reference proteome</keyword>
<accession>A0ABW3YFY5</accession>
<organism evidence="2 3">
    <name type="scientific">Micromonospora sonneratiae</name>
    <dbReference type="NCBI Taxonomy" id="1184706"/>
    <lineage>
        <taxon>Bacteria</taxon>
        <taxon>Bacillati</taxon>
        <taxon>Actinomycetota</taxon>
        <taxon>Actinomycetes</taxon>
        <taxon>Micromonosporales</taxon>
        <taxon>Micromonosporaceae</taxon>
        <taxon>Micromonospora</taxon>
    </lineage>
</organism>
<evidence type="ECO:0000313" key="2">
    <source>
        <dbReference type="EMBL" id="MFD1323373.1"/>
    </source>
</evidence>
<evidence type="ECO:0000313" key="3">
    <source>
        <dbReference type="Proteomes" id="UP001597260"/>
    </source>
</evidence>
<gene>
    <name evidence="2" type="ORF">ACFQ4H_19990</name>
</gene>
<reference evidence="3" key="1">
    <citation type="journal article" date="2019" name="Int. J. Syst. Evol. Microbiol.">
        <title>The Global Catalogue of Microorganisms (GCM) 10K type strain sequencing project: providing services to taxonomists for standard genome sequencing and annotation.</title>
        <authorList>
            <consortium name="The Broad Institute Genomics Platform"/>
            <consortium name="The Broad Institute Genome Sequencing Center for Infectious Disease"/>
            <person name="Wu L."/>
            <person name="Ma J."/>
        </authorList>
    </citation>
    <scope>NUCLEOTIDE SEQUENCE [LARGE SCALE GENOMIC DNA]</scope>
    <source>
        <strain evidence="3">JCM 31037</strain>
    </source>
</reference>